<dbReference type="Proteomes" id="UP000240608">
    <property type="component" value="Unassembled WGS sequence"/>
</dbReference>
<dbReference type="InterPro" id="IPR026444">
    <property type="entry name" value="Secre_tail"/>
</dbReference>
<comment type="caution">
    <text evidence="3">The sequence shown here is derived from an EMBL/GenBank/DDBJ whole genome shotgun (WGS) entry which is preliminary data.</text>
</comment>
<gene>
    <name evidence="3" type="ORF">C9994_01275</name>
</gene>
<dbReference type="AlphaFoldDB" id="A0A2T4DVR8"/>
<dbReference type="EMBL" id="PYVU01000005">
    <property type="protein sequence ID" value="PTB97808.1"/>
    <property type="molecule type" value="Genomic_DNA"/>
</dbReference>
<dbReference type="NCBIfam" id="TIGR04183">
    <property type="entry name" value="Por_Secre_tail"/>
    <property type="match status" value="1"/>
</dbReference>
<protein>
    <recommendedName>
        <fullName evidence="2">Secretion system C-terminal sorting domain-containing protein</fullName>
    </recommendedName>
</protein>
<keyword evidence="1" id="KW-0732">Signal</keyword>
<evidence type="ECO:0000313" key="3">
    <source>
        <dbReference type="EMBL" id="PTB97808.1"/>
    </source>
</evidence>
<evidence type="ECO:0000256" key="1">
    <source>
        <dbReference type="SAM" id="SignalP"/>
    </source>
</evidence>
<feature type="domain" description="Secretion system C-terminal sorting" evidence="2">
    <location>
        <begin position="399"/>
        <end position="466"/>
    </location>
</feature>
<accession>A0A2T4DVR8</accession>
<proteinExistence type="predicted"/>
<feature type="signal peptide" evidence="1">
    <location>
        <begin position="1"/>
        <end position="20"/>
    </location>
</feature>
<dbReference type="Pfam" id="PF18962">
    <property type="entry name" value="Por_Secre_tail"/>
    <property type="match status" value="1"/>
</dbReference>
<name>A0A2T4DVR8_9BACT</name>
<reference evidence="3 4" key="1">
    <citation type="submission" date="2018-03" db="EMBL/GenBank/DDBJ databases">
        <title>Cross-interface Injection: A General Nanoliter Liquid Handling Method Applied to Single Cells Genome Amplification Automated Nanoliter Liquid Handling Applied to Single Cell Multiple Displacement Amplification.</title>
        <authorList>
            <person name="Yun J."/>
            <person name="Xu P."/>
            <person name="Xu J."/>
            <person name="Dai X."/>
            <person name="Wang Y."/>
            <person name="Zheng X."/>
            <person name="Cao C."/>
            <person name="Yi Q."/>
            <person name="Zhu Y."/>
            <person name="Wang L."/>
            <person name="Dong Z."/>
            <person name="Huang Y."/>
            <person name="Huang L."/>
            <person name="Du W."/>
        </authorList>
    </citation>
    <scope>NUCLEOTIDE SEQUENCE [LARGE SCALE GENOMIC DNA]</scope>
    <source>
        <strain evidence="3 4">Z-D1-2</strain>
    </source>
</reference>
<feature type="chain" id="PRO_5015641283" description="Secretion system C-terminal sorting domain-containing protein" evidence="1">
    <location>
        <begin position="21"/>
        <end position="472"/>
    </location>
</feature>
<evidence type="ECO:0000313" key="4">
    <source>
        <dbReference type="Proteomes" id="UP000240608"/>
    </source>
</evidence>
<sequence length="472" mass="52933">MKWKLILCIFSFLAFHQSKASHLLGGYIHSEWISGNLYEITVYLFVDSKSDVGAASGILSFGDGTSLQAPFNSKTKEISEGFNLVSFVVAHTYSGSGTYTISYSEEFYNNGIINFQNSNSIPLYFSSSLLVSPVSRTNSSPLLKLTTIQRGLKGIIQRTNPVAYDADDDSLSYELIIPEQSNSSPIISYRYPNDSLFYINFSRGNQEKKGKPEYSISPITGEIIWDAPDLLGEYAIAYKIIQWRKLGGDWQNIGENQVILIDKIVDADKEIDISTSDLNCYETASQIDKQFIIENNGSTNDTLRVFTDLPGLVLNNQIAKENEFTEFQINGPFTLSVSLPDSVVFNSFKPYRVILSISTPYQTITSSWAFALGCEELPENISPDPIIREEKPNCEEMVIYPNPSNHRQYLQVCLPSISETNSVVRIIDLKGRKLLEQDITQSTSQLTLDVSYLKPGFYFLQVGKMSAKFVVE</sequence>
<organism evidence="3 4">
    <name type="scientific">Marivirga lumbricoides</name>
    <dbReference type="NCBI Taxonomy" id="1046115"/>
    <lineage>
        <taxon>Bacteria</taxon>
        <taxon>Pseudomonadati</taxon>
        <taxon>Bacteroidota</taxon>
        <taxon>Cytophagia</taxon>
        <taxon>Cytophagales</taxon>
        <taxon>Marivirgaceae</taxon>
        <taxon>Marivirga</taxon>
    </lineage>
</organism>
<evidence type="ECO:0000259" key="2">
    <source>
        <dbReference type="Pfam" id="PF18962"/>
    </source>
</evidence>